<dbReference type="OrthoDB" id="411632at2759"/>
<gene>
    <name evidence="1" type="ORF">EVEC_LOCUS2113</name>
</gene>
<organism evidence="3">
    <name type="scientific">Enterobius vermicularis</name>
    <name type="common">Human pinworm</name>
    <dbReference type="NCBI Taxonomy" id="51028"/>
    <lineage>
        <taxon>Eukaryota</taxon>
        <taxon>Metazoa</taxon>
        <taxon>Ecdysozoa</taxon>
        <taxon>Nematoda</taxon>
        <taxon>Chromadorea</taxon>
        <taxon>Rhabditida</taxon>
        <taxon>Spirurina</taxon>
        <taxon>Oxyuridomorpha</taxon>
        <taxon>Oxyuroidea</taxon>
        <taxon>Oxyuridae</taxon>
        <taxon>Enterobius</taxon>
    </lineage>
</organism>
<evidence type="ECO:0000313" key="1">
    <source>
        <dbReference type="EMBL" id="VDD86970.1"/>
    </source>
</evidence>
<keyword evidence="2" id="KW-1185">Reference proteome</keyword>
<dbReference type="EMBL" id="UXUI01007320">
    <property type="protein sequence ID" value="VDD86970.1"/>
    <property type="molecule type" value="Genomic_DNA"/>
</dbReference>
<name>A0A0N4UXX2_ENTVE</name>
<protein>
    <submittedName>
        <fullName evidence="3">Protein N-terminal glutamine amidohydrolase</fullName>
    </submittedName>
</protein>
<reference evidence="1 2" key="2">
    <citation type="submission" date="2018-10" db="EMBL/GenBank/DDBJ databases">
        <authorList>
            <consortium name="Pathogen Informatics"/>
        </authorList>
    </citation>
    <scope>NUCLEOTIDE SEQUENCE [LARGE SCALE GENOMIC DNA]</scope>
</reference>
<sequence length="328" mass="39596">VSSTVLITHQPYNQHHLNTHPSHHLPHHQHAHNHYRHHHHHHKNHHHQHNHYYEHYHEDENDYYDHSSVVVVTALFDIGRGDWYKYTRSYEQYLVYMIKLLKLKNRMVIFTDAEGAKLVRQRRHLKNTEIHEMTIQDIPLYRYRDEMKQIIEHEQNNWSFDQAMKDHPESKSVDYDIVVNSKAYFVYNATQTSKFRYSVNYFTWIDAGYGHEDQSVVPPYCNWRPALPNGFITVIKMTPEYDKVGRYSINDLYRVDWSVVSGGFFGGDVEAINRFYRFYHKTFMDLLDERKVDDDQTVLTLVMKHYPNLFYTLHSNGDWFALFKFFPC</sequence>
<evidence type="ECO:0000313" key="2">
    <source>
        <dbReference type="Proteomes" id="UP000274131"/>
    </source>
</evidence>
<dbReference type="Pfam" id="PF09612">
    <property type="entry name" value="HtrL_YibB"/>
    <property type="match status" value="1"/>
</dbReference>
<accession>A0A0N4UXX2</accession>
<dbReference type="WBParaSite" id="EVEC_0000240501-mRNA-1">
    <property type="protein sequence ID" value="EVEC_0000240501-mRNA-1"/>
    <property type="gene ID" value="EVEC_0000240501"/>
</dbReference>
<dbReference type="STRING" id="51028.A0A0N4UXX2"/>
<proteinExistence type="predicted"/>
<reference evidence="3" key="1">
    <citation type="submission" date="2017-02" db="UniProtKB">
        <authorList>
            <consortium name="WormBaseParasite"/>
        </authorList>
    </citation>
    <scope>IDENTIFICATION</scope>
</reference>
<dbReference type="Proteomes" id="UP000274131">
    <property type="component" value="Unassembled WGS sequence"/>
</dbReference>
<dbReference type="InterPro" id="IPR011735">
    <property type="entry name" value="WlaTC/HtrL_glycosyltransf"/>
</dbReference>
<dbReference type="AlphaFoldDB" id="A0A0N4UXX2"/>
<evidence type="ECO:0000313" key="3">
    <source>
        <dbReference type="WBParaSite" id="EVEC_0000240501-mRNA-1"/>
    </source>
</evidence>